<keyword evidence="2" id="KW-0812">Transmembrane</keyword>
<dbReference type="EMBL" id="CAJOBA010004596">
    <property type="protein sequence ID" value="CAF3717627.1"/>
    <property type="molecule type" value="Genomic_DNA"/>
</dbReference>
<evidence type="ECO:0000313" key="6">
    <source>
        <dbReference type="EMBL" id="CAF3868335.1"/>
    </source>
</evidence>
<feature type="transmembrane region" description="Helical" evidence="2">
    <location>
        <begin position="155"/>
        <end position="179"/>
    </location>
</feature>
<evidence type="ECO:0000256" key="2">
    <source>
        <dbReference type="SAM" id="Phobius"/>
    </source>
</evidence>
<feature type="transmembrane region" description="Helical" evidence="2">
    <location>
        <begin position="95"/>
        <end position="118"/>
    </location>
</feature>
<dbReference type="Proteomes" id="UP000663829">
    <property type="component" value="Unassembled WGS sequence"/>
</dbReference>
<sequence length="239" mass="26243">MATDQSKSDHIYPTYQHSPGYGTQPPPPYYSQTTGMYPGQTTGMYPGQTTGMYPGQTTGMYPGPPMGHTPIIMAPVYQRPIPTAILSPITPSLKLFFILSGILYILLGVLGFGLEIGLITKGYSSNYRGFWAGGFIIGCGISMLIAACKPYYAMIRLVVSFIIAVFFIVAAIILSIVNLELGDYCYLSWYYHCDPKTGRLIKIVILVVFIVSLIQTIVNLVVVSTVQKRNRRSAQTTSP</sequence>
<protein>
    <submittedName>
        <fullName evidence="4">Uncharacterized protein</fullName>
    </submittedName>
</protein>
<keyword evidence="7" id="KW-1185">Reference proteome</keyword>
<evidence type="ECO:0000313" key="3">
    <source>
        <dbReference type="EMBL" id="CAF0942730.1"/>
    </source>
</evidence>
<keyword evidence="2" id="KW-1133">Transmembrane helix</keyword>
<evidence type="ECO:0000313" key="5">
    <source>
        <dbReference type="EMBL" id="CAF3717627.1"/>
    </source>
</evidence>
<proteinExistence type="predicted"/>
<dbReference type="Proteomes" id="UP000677228">
    <property type="component" value="Unassembled WGS sequence"/>
</dbReference>
<evidence type="ECO:0000313" key="7">
    <source>
        <dbReference type="Proteomes" id="UP000663829"/>
    </source>
</evidence>
<organism evidence="4 7">
    <name type="scientific">Didymodactylos carnosus</name>
    <dbReference type="NCBI Taxonomy" id="1234261"/>
    <lineage>
        <taxon>Eukaryota</taxon>
        <taxon>Metazoa</taxon>
        <taxon>Spiralia</taxon>
        <taxon>Gnathifera</taxon>
        <taxon>Rotifera</taxon>
        <taxon>Eurotatoria</taxon>
        <taxon>Bdelloidea</taxon>
        <taxon>Philodinida</taxon>
        <taxon>Philodinidae</taxon>
        <taxon>Didymodactylos</taxon>
    </lineage>
</organism>
<dbReference type="OrthoDB" id="10050339at2759"/>
<dbReference type="EMBL" id="CAJNOQ010005572">
    <property type="protein sequence ID" value="CAF1103551.1"/>
    <property type="molecule type" value="Genomic_DNA"/>
</dbReference>
<evidence type="ECO:0000313" key="4">
    <source>
        <dbReference type="EMBL" id="CAF1103551.1"/>
    </source>
</evidence>
<comment type="caution">
    <text evidence="4">The sequence shown here is derived from an EMBL/GenBank/DDBJ whole genome shotgun (WGS) entry which is preliminary data.</text>
</comment>
<gene>
    <name evidence="4" type="ORF">GPM918_LOCUS18870</name>
    <name evidence="3" type="ORF">OVA965_LOCUS11723</name>
    <name evidence="6" type="ORF">SRO942_LOCUS18868</name>
    <name evidence="5" type="ORF">TMI583_LOCUS11727</name>
</gene>
<feature type="transmembrane region" description="Helical" evidence="2">
    <location>
        <begin position="199"/>
        <end position="223"/>
    </location>
</feature>
<feature type="transmembrane region" description="Helical" evidence="2">
    <location>
        <begin position="130"/>
        <end position="148"/>
    </location>
</feature>
<keyword evidence="2" id="KW-0472">Membrane</keyword>
<reference evidence="4" key="1">
    <citation type="submission" date="2021-02" db="EMBL/GenBank/DDBJ databases">
        <authorList>
            <person name="Nowell W R."/>
        </authorList>
    </citation>
    <scope>NUCLEOTIDE SEQUENCE</scope>
</reference>
<dbReference type="EMBL" id="CAJNOK010004591">
    <property type="protein sequence ID" value="CAF0942730.1"/>
    <property type="molecule type" value="Genomic_DNA"/>
</dbReference>
<feature type="region of interest" description="Disordered" evidence="1">
    <location>
        <begin position="1"/>
        <end position="26"/>
    </location>
</feature>
<name>A0A814PCU0_9BILA</name>
<dbReference type="EMBL" id="CAJOBC010005573">
    <property type="protein sequence ID" value="CAF3868335.1"/>
    <property type="molecule type" value="Genomic_DNA"/>
</dbReference>
<evidence type="ECO:0000256" key="1">
    <source>
        <dbReference type="SAM" id="MobiDB-lite"/>
    </source>
</evidence>
<dbReference type="Proteomes" id="UP000681722">
    <property type="component" value="Unassembled WGS sequence"/>
</dbReference>
<dbReference type="Proteomes" id="UP000682733">
    <property type="component" value="Unassembled WGS sequence"/>
</dbReference>
<feature type="compositionally biased region" description="Basic and acidic residues" evidence="1">
    <location>
        <begin position="1"/>
        <end position="10"/>
    </location>
</feature>
<accession>A0A814PCU0</accession>
<dbReference type="AlphaFoldDB" id="A0A814PCU0"/>